<dbReference type="PANTHER" id="PTHR23336">
    <property type="entry name" value="ZINC FINGER CW-TYPE COILED-COIL DOMAIN PROTEIN 3"/>
    <property type="match status" value="1"/>
</dbReference>
<sequence length="760" mass="85332">MEDSGLKMESSNDDMFGCYVLLTKDKRTISRTVCRKAHNFPSDIPRIWDISSFVRRDKINFLSGLPRLLICPAYESSHQEREWGLFLNFLLKYNKVAISKLGFYEIYVLPPDEDSEMDTAAILYKKEKAPNVNSTQRHVGLDTIAAEIASLPRCLNFDNAACGPMHPSIQSKKNCVQIMQPRPVGEPAVSKYDLIRDIRTPECKSSEVIGDHSPDLMVNHSSRPGNSVGRGRSLERNYAIAHPSYLKTLGQAHSSWIFGAIAELVDNSRDAKATKLEISISMLYSKTAGKDIPMLSIIDDGHGMSHQDIVRMISFGHVQPEADDPDHIGRFGIGFKTGAMRLGKDALVLTQTENSRSIAFLSQSLNEGKDNLEIPVVSYHRIGQFMEVDTSVQNEAFAKYNLKIIKEFSPFDKYLIGEKAGLFSGNGTGTQIFIWSLDEWGSNYSLQWEAGMSGGSSFHQGDILIRSRRIRSRPGQTSQMVPLDYSLRSYLEVIFLDPCMKIYVQGARVKSRPLAKSLNKTVTGNGIVMGKPVQLTLGRSQLEWEQANCGIFLYWHGRLIEAYKRVGSMIHNGDNGRGIIGVVDVTDLMDDGNGHVWVHNSKQGFQDCEAYAELEKWLGEKADEYLDKYVDMIQLKKGNALYKPDHEWVQCDKCRKWRMLSPDFDSKTLPLEWFCYMMPFGGRCEMPERLVERGVITIAAKRSGRNCTIDSKELKCGLPQKPTGKSEGGGDNASGPSEEDDNIKLSKRHRSCPPRSCKKS</sequence>
<dbReference type="GO" id="GO:0005634">
    <property type="term" value="C:nucleus"/>
    <property type="evidence" value="ECO:0007669"/>
    <property type="project" value="UniProtKB-SubCell"/>
</dbReference>
<evidence type="ECO:0000256" key="9">
    <source>
        <dbReference type="ARBA" id="ARBA00022853"/>
    </source>
</evidence>
<evidence type="ECO:0000256" key="8">
    <source>
        <dbReference type="ARBA" id="ARBA00022833"/>
    </source>
</evidence>
<keyword evidence="9" id="KW-0156">Chromatin regulator</keyword>
<evidence type="ECO:0000256" key="13">
    <source>
        <dbReference type="ARBA" id="ARBA00023242"/>
    </source>
</evidence>
<evidence type="ECO:0000313" key="17">
    <source>
        <dbReference type="Proteomes" id="UP001604336"/>
    </source>
</evidence>
<evidence type="ECO:0000256" key="3">
    <source>
        <dbReference type="ARBA" id="ARBA00022722"/>
    </source>
</evidence>
<keyword evidence="10" id="KW-0175">Coiled coil</keyword>
<evidence type="ECO:0000256" key="6">
    <source>
        <dbReference type="ARBA" id="ARBA00022763"/>
    </source>
</evidence>
<dbReference type="GO" id="GO:0006281">
    <property type="term" value="P:DNA repair"/>
    <property type="evidence" value="ECO:0007669"/>
    <property type="project" value="UniProtKB-KW"/>
</dbReference>
<evidence type="ECO:0000256" key="4">
    <source>
        <dbReference type="ARBA" id="ARBA00022723"/>
    </source>
</evidence>
<dbReference type="GO" id="GO:0006325">
    <property type="term" value="P:chromatin organization"/>
    <property type="evidence" value="ECO:0007669"/>
    <property type="project" value="UniProtKB-KW"/>
</dbReference>
<keyword evidence="16" id="KW-0418">Kinase</keyword>
<evidence type="ECO:0000256" key="2">
    <source>
        <dbReference type="ARBA" id="ARBA00007845"/>
    </source>
</evidence>
<gene>
    <name evidence="16" type="ORF">Adt_39559</name>
</gene>
<keyword evidence="6" id="KW-0227">DNA damage</keyword>
<dbReference type="EMBL" id="JBFOLK010000012">
    <property type="protein sequence ID" value="KAL2471423.1"/>
    <property type="molecule type" value="Genomic_DNA"/>
</dbReference>
<dbReference type="InterPro" id="IPR045261">
    <property type="entry name" value="MORC_ATPase"/>
</dbReference>
<evidence type="ECO:0000259" key="15">
    <source>
        <dbReference type="PROSITE" id="PS51050"/>
    </source>
</evidence>
<dbReference type="PANTHER" id="PTHR23336:SF11">
    <property type="entry name" value="OS06G0622000 PROTEIN"/>
    <property type="match status" value="1"/>
</dbReference>
<evidence type="ECO:0000256" key="14">
    <source>
        <dbReference type="SAM" id="MobiDB-lite"/>
    </source>
</evidence>
<keyword evidence="5" id="KW-0255">Endonuclease</keyword>
<evidence type="ECO:0000256" key="7">
    <source>
        <dbReference type="ARBA" id="ARBA00022771"/>
    </source>
</evidence>
<dbReference type="GO" id="GO:0031047">
    <property type="term" value="P:regulatory ncRNA-mediated gene silencing"/>
    <property type="evidence" value="ECO:0007669"/>
    <property type="project" value="UniProtKB-KW"/>
</dbReference>
<dbReference type="Pfam" id="PF17942">
    <property type="entry name" value="Morc6_S5"/>
    <property type="match status" value="1"/>
</dbReference>
<keyword evidence="4" id="KW-0479">Metal-binding</keyword>
<keyword evidence="7" id="KW-0863">Zinc-finger</keyword>
<dbReference type="Gene3D" id="3.30.565.10">
    <property type="entry name" value="Histidine kinase-like ATPase, C-terminal domain"/>
    <property type="match status" value="1"/>
</dbReference>
<proteinExistence type="inferred from homology"/>
<evidence type="ECO:0000313" key="16">
    <source>
        <dbReference type="EMBL" id="KAL2471423.1"/>
    </source>
</evidence>
<accession>A0ABD1Q5E3</accession>
<dbReference type="GO" id="GO:0016301">
    <property type="term" value="F:kinase activity"/>
    <property type="evidence" value="ECO:0007669"/>
    <property type="project" value="UniProtKB-KW"/>
</dbReference>
<dbReference type="GO" id="GO:0004519">
    <property type="term" value="F:endonuclease activity"/>
    <property type="evidence" value="ECO:0007669"/>
    <property type="project" value="UniProtKB-KW"/>
</dbReference>
<protein>
    <submittedName>
        <fullName evidence="16">Histidine kinase</fullName>
    </submittedName>
</protein>
<evidence type="ECO:0000256" key="11">
    <source>
        <dbReference type="ARBA" id="ARBA00023158"/>
    </source>
</evidence>
<feature type="compositionally biased region" description="Basic residues" evidence="14">
    <location>
        <begin position="745"/>
        <end position="760"/>
    </location>
</feature>
<keyword evidence="8" id="KW-0862">Zinc</keyword>
<keyword evidence="16" id="KW-0808">Transferase</keyword>
<feature type="region of interest" description="Disordered" evidence="14">
    <location>
        <begin position="209"/>
        <end position="230"/>
    </location>
</feature>
<comment type="caution">
    <text evidence="16">The sequence shown here is derived from an EMBL/GenBank/DDBJ whole genome shotgun (WGS) entry which is preliminary data.</text>
</comment>
<keyword evidence="12" id="KW-0234">DNA repair</keyword>
<dbReference type="Proteomes" id="UP001604336">
    <property type="component" value="Unassembled WGS sequence"/>
</dbReference>
<keyword evidence="11" id="KW-0943">RNA-mediated gene silencing</keyword>
<dbReference type="Gene3D" id="3.30.40.100">
    <property type="match status" value="1"/>
</dbReference>
<dbReference type="SUPFAM" id="SSF55874">
    <property type="entry name" value="ATPase domain of HSP90 chaperone/DNA topoisomerase II/histidine kinase"/>
    <property type="match status" value="1"/>
</dbReference>
<dbReference type="GO" id="GO:0031349">
    <property type="term" value="P:positive regulation of defense response"/>
    <property type="evidence" value="ECO:0007669"/>
    <property type="project" value="UniProtKB-ARBA"/>
</dbReference>
<keyword evidence="17" id="KW-1185">Reference proteome</keyword>
<keyword evidence="3" id="KW-0378">Hydrolase</keyword>
<feature type="region of interest" description="Disordered" evidence="14">
    <location>
        <begin position="716"/>
        <end position="760"/>
    </location>
</feature>
<evidence type="ECO:0000256" key="12">
    <source>
        <dbReference type="ARBA" id="ARBA00023204"/>
    </source>
</evidence>
<comment type="subcellular location">
    <subcellularLocation>
        <location evidence="1">Nucleus</location>
    </subcellularLocation>
</comment>
<dbReference type="GO" id="GO:0008270">
    <property type="term" value="F:zinc ion binding"/>
    <property type="evidence" value="ECO:0007669"/>
    <property type="project" value="UniProtKB-KW"/>
</dbReference>
<dbReference type="Pfam" id="PF07496">
    <property type="entry name" value="zf-CW"/>
    <property type="match status" value="1"/>
</dbReference>
<organism evidence="16 17">
    <name type="scientific">Abeliophyllum distichum</name>
    <dbReference type="NCBI Taxonomy" id="126358"/>
    <lineage>
        <taxon>Eukaryota</taxon>
        <taxon>Viridiplantae</taxon>
        <taxon>Streptophyta</taxon>
        <taxon>Embryophyta</taxon>
        <taxon>Tracheophyta</taxon>
        <taxon>Spermatophyta</taxon>
        <taxon>Magnoliopsida</taxon>
        <taxon>eudicotyledons</taxon>
        <taxon>Gunneridae</taxon>
        <taxon>Pentapetalae</taxon>
        <taxon>asterids</taxon>
        <taxon>lamiids</taxon>
        <taxon>Lamiales</taxon>
        <taxon>Oleaceae</taxon>
        <taxon>Forsythieae</taxon>
        <taxon>Abeliophyllum</taxon>
    </lineage>
</organism>
<evidence type="ECO:0000256" key="10">
    <source>
        <dbReference type="ARBA" id="ARBA00023054"/>
    </source>
</evidence>
<comment type="similarity">
    <text evidence="2">Belongs to the MORC ATPase protein family.</text>
</comment>
<dbReference type="InterPro" id="IPR041006">
    <property type="entry name" value="Morc_S5"/>
</dbReference>
<reference evidence="17" key="1">
    <citation type="submission" date="2024-07" db="EMBL/GenBank/DDBJ databases">
        <title>Two chromosome-level genome assemblies of Korean endemic species Abeliophyllum distichum and Forsythia ovata (Oleaceae).</title>
        <authorList>
            <person name="Jang H."/>
        </authorList>
    </citation>
    <scope>NUCLEOTIDE SEQUENCE [LARGE SCALE GENOMIC DNA]</scope>
</reference>
<evidence type="ECO:0000256" key="1">
    <source>
        <dbReference type="ARBA" id="ARBA00004123"/>
    </source>
</evidence>
<feature type="domain" description="CW-type" evidence="15">
    <location>
        <begin position="642"/>
        <end position="692"/>
    </location>
</feature>
<dbReference type="PROSITE" id="PS51050">
    <property type="entry name" value="ZF_CW"/>
    <property type="match status" value="1"/>
</dbReference>
<dbReference type="AlphaFoldDB" id="A0ABD1Q5E3"/>
<name>A0ABD1Q5E3_9LAMI</name>
<evidence type="ECO:0000256" key="5">
    <source>
        <dbReference type="ARBA" id="ARBA00022759"/>
    </source>
</evidence>
<dbReference type="InterPro" id="IPR011124">
    <property type="entry name" value="Znf_CW"/>
</dbReference>
<dbReference type="InterPro" id="IPR036890">
    <property type="entry name" value="HATPase_C_sf"/>
</dbReference>
<keyword evidence="3" id="KW-0540">Nuclease</keyword>
<keyword evidence="13" id="KW-0539">Nucleus</keyword>
<dbReference type="Pfam" id="PF13589">
    <property type="entry name" value="HATPase_c_3"/>
    <property type="match status" value="1"/>
</dbReference>